<dbReference type="InterPro" id="IPR025510">
    <property type="entry name" value="DUF4397"/>
</dbReference>
<dbReference type="KEGG" id="vab:WPS_07120"/>
<keyword evidence="4" id="KW-1185">Reference proteome</keyword>
<dbReference type="PROSITE" id="PS51257">
    <property type="entry name" value="PROKAR_LIPOPROTEIN"/>
    <property type="match status" value="1"/>
</dbReference>
<proteinExistence type="predicted"/>
<dbReference type="AlphaFoldDB" id="A0AAN1XVW3"/>
<reference evidence="3 4" key="1">
    <citation type="journal article" date="2022" name="ISME Commun">
        <title>Vulcanimicrobium alpinus gen. nov. sp. nov., the first cultivated representative of the candidate phylum 'Eremiobacterota', is a metabolically versatile aerobic anoxygenic phototroph.</title>
        <authorList>
            <person name="Yabe S."/>
            <person name="Muto K."/>
            <person name="Abe K."/>
            <person name="Yokota A."/>
            <person name="Staudigel H."/>
            <person name="Tebo B.M."/>
        </authorList>
    </citation>
    <scope>NUCLEOTIDE SEQUENCE [LARGE SCALE GENOMIC DNA]</scope>
    <source>
        <strain evidence="3 4">WC8-2</strain>
    </source>
</reference>
<evidence type="ECO:0000259" key="2">
    <source>
        <dbReference type="Pfam" id="PF14344"/>
    </source>
</evidence>
<evidence type="ECO:0000313" key="4">
    <source>
        <dbReference type="Proteomes" id="UP001317532"/>
    </source>
</evidence>
<sequence length="295" mass="28827">MKFTRLTALVAVPAALLISACSGGSIGVIGGGGGTAGQQANVRFVHGAPGAGNVDIYFQSNGSAAPSSPLASNVPFGIASDFLTLPNVAGSVIVQKAGGGAPSTGATQFLSCPVPQFANNTNYSIVIVKTSTSPNCVIFQDPNYTASNQYRFHHASPAATVALGSQTVTYGVATAAALPGATFSVAGTATYGTQAVGGTAPTYTVIAPATLSSTSNVSFAVGPPSGGAAITTLDAGAITLPGSATQPNSASNTFTLPSGYAGASIYAIDCTGATLPAPGERCTGGVALIGVYDSH</sequence>
<dbReference type="Pfam" id="PF14344">
    <property type="entry name" value="DUF4397"/>
    <property type="match status" value="1"/>
</dbReference>
<name>A0AAN1XVW3_UNVUL</name>
<protein>
    <recommendedName>
        <fullName evidence="2">DUF4397 domain-containing protein</fullName>
    </recommendedName>
</protein>
<gene>
    <name evidence="3" type="ORF">WPS_07120</name>
</gene>
<feature type="chain" id="PRO_5042830324" description="DUF4397 domain-containing protein" evidence="1">
    <location>
        <begin position="25"/>
        <end position="295"/>
    </location>
</feature>
<feature type="domain" description="DUF4397" evidence="2">
    <location>
        <begin position="40"/>
        <end position="159"/>
    </location>
</feature>
<keyword evidence="1" id="KW-0732">Signal</keyword>
<accession>A0AAN1XVW3</accession>
<organism evidence="3 4">
    <name type="scientific">Vulcanimicrobium alpinum</name>
    <dbReference type="NCBI Taxonomy" id="3016050"/>
    <lineage>
        <taxon>Bacteria</taxon>
        <taxon>Bacillati</taxon>
        <taxon>Vulcanimicrobiota</taxon>
        <taxon>Vulcanimicrobiia</taxon>
        <taxon>Vulcanimicrobiales</taxon>
        <taxon>Vulcanimicrobiaceae</taxon>
        <taxon>Vulcanimicrobium</taxon>
    </lineage>
</organism>
<dbReference type="RefSeq" id="WP_317996474.1">
    <property type="nucleotide sequence ID" value="NZ_AP025523.1"/>
</dbReference>
<evidence type="ECO:0000256" key="1">
    <source>
        <dbReference type="SAM" id="SignalP"/>
    </source>
</evidence>
<dbReference type="EMBL" id="AP025523">
    <property type="protein sequence ID" value="BDE05436.1"/>
    <property type="molecule type" value="Genomic_DNA"/>
</dbReference>
<evidence type="ECO:0000313" key="3">
    <source>
        <dbReference type="EMBL" id="BDE05436.1"/>
    </source>
</evidence>
<dbReference type="Proteomes" id="UP001317532">
    <property type="component" value="Chromosome"/>
</dbReference>
<feature type="signal peptide" evidence="1">
    <location>
        <begin position="1"/>
        <end position="24"/>
    </location>
</feature>